<dbReference type="InterPro" id="IPR013830">
    <property type="entry name" value="SGNH_hydro"/>
</dbReference>
<dbReference type="EMBL" id="SJPY01000001">
    <property type="protein sequence ID" value="TWU45199.1"/>
    <property type="molecule type" value="Genomic_DNA"/>
</dbReference>
<proteinExistence type="predicted"/>
<protein>
    <submittedName>
        <fullName evidence="3">Acyl-CoA thioesterase I</fullName>
        <ecNumber evidence="3">3.1.2.-</ecNumber>
    </submittedName>
</protein>
<dbReference type="GO" id="GO:0004622">
    <property type="term" value="F:phosphatidylcholine lysophospholipase activity"/>
    <property type="evidence" value="ECO:0007669"/>
    <property type="project" value="TreeGrafter"/>
</dbReference>
<dbReference type="InterPro" id="IPR036514">
    <property type="entry name" value="SGNH_hydro_sf"/>
</dbReference>
<evidence type="ECO:0000313" key="4">
    <source>
        <dbReference type="Proteomes" id="UP000315471"/>
    </source>
</evidence>
<keyword evidence="1" id="KW-0472">Membrane</keyword>
<dbReference type="PANTHER" id="PTHR30383">
    <property type="entry name" value="THIOESTERASE 1/PROTEASE 1/LYSOPHOSPHOLIPASE L1"/>
    <property type="match status" value="1"/>
</dbReference>
<evidence type="ECO:0000256" key="1">
    <source>
        <dbReference type="SAM" id="Phobius"/>
    </source>
</evidence>
<dbReference type="EC" id="3.1.2.-" evidence="3"/>
<dbReference type="Pfam" id="PF13472">
    <property type="entry name" value="Lipase_GDSL_2"/>
    <property type="match status" value="1"/>
</dbReference>
<gene>
    <name evidence="3" type="primary">tesA_1</name>
    <name evidence="3" type="ORF">Q31b_03700</name>
</gene>
<dbReference type="AlphaFoldDB" id="A0A5C6EDA2"/>
<organism evidence="3 4">
    <name type="scientific">Novipirellula aureliae</name>
    <dbReference type="NCBI Taxonomy" id="2527966"/>
    <lineage>
        <taxon>Bacteria</taxon>
        <taxon>Pseudomonadati</taxon>
        <taxon>Planctomycetota</taxon>
        <taxon>Planctomycetia</taxon>
        <taxon>Pirellulales</taxon>
        <taxon>Pirellulaceae</taxon>
        <taxon>Novipirellula</taxon>
    </lineage>
</organism>
<comment type="caution">
    <text evidence="3">The sequence shown here is derived from an EMBL/GenBank/DDBJ whole genome shotgun (WGS) entry which is preliminary data.</text>
</comment>
<evidence type="ECO:0000313" key="3">
    <source>
        <dbReference type="EMBL" id="TWU45199.1"/>
    </source>
</evidence>
<dbReference type="Gene3D" id="3.40.50.1110">
    <property type="entry name" value="SGNH hydrolase"/>
    <property type="match status" value="1"/>
</dbReference>
<keyword evidence="1" id="KW-0812">Transmembrane</keyword>
<feature type="domain" description="SGNH hydrolase-type esterase" evidence="2">
    <location>
        <begin position="147"/>
        <end position="306"/>
    </location>
</feature>
<name>A0A5C6EDA2_9BACT</name>
<feature type="transmembrane region" description="Helical" evidence="1">
    <location>
        <begin position="81"/>
        <end position="96"/>
    </location>
</feature>
<accession>A0A5C6EDA2</accession>
<dbReference type="RefSeq" id="WP_146597946.1">
    <property type="nucleotide sequence ID" value="NZ_SJPY01000001.1"/>
</dbReference>
<dbReference type="SUPFAM" id="SSF52266">
    <property type="entry name" value="SGNH hydrolase"/>
    <property type="match status" value="1"/>
</dbReference>
<keyword evidence="1" id="KW-1133">Transmembrane helix</keyword>
<keyword evidence="4" id="KW-1185">Reference proteome</keyword>
<dbReference type="OrthoDB" id="2513075at2"/>
<dbReference type="PANTHER" id="PTHR30383:SF5">
    <property type="entry name" value="SGNH HYDROLASE-TYPE ESTERASE DOMAIN-CONTAINING PROTEIN"/>
    <property type="match status" value="1"/>
</dbReference>
<keyword evidence="3" id="KW-0378">Hydrolase</keyword>
<evidence type="ECO:0000259" key="2">
    <source>
        <dbReference type="Pfam" id="PF13472"/>
    </source>
</evidence>
<sequence>MHLKSQSIPTKTSLFGVLRTLTVVASVVGSLLSFPSMLPWMIAFWLAWYTILAMRDRPAWLPLAACLTILIVKLVPHTPAILAFGCLLVAIVVVRFRKRDQPVELKRFAWKSVGVLWLLWGLLFWEWQTVVHCSRSLSLELDRPVVCIGDSLTDGLLPDGGYPDPLANMVRVPVVNLGFSGIATTQAVGQMDRVVGHNPQVVVIELGGHDFLKGYSRRRTKENLVSMIEKAREHGAEVILMEIPRGFIFDPFASLEREIAYEYDVELIADTWLRQIVVMSPIAPPGMWMPNSQLSDDGIHSNPRGSETIAKRVARALRTMYGDEIMK</sequence>
<feature type="transmembrane region" description="Helical" evidence="1">
    <location>
        <begin position="108"/>
        <end position="127"/>
    </location>
</feature>
<dbReference type="Proteomes" id="UP000315471">
    <property type="component" value="Unassembled WGS sequence"/>
</dbReference>
<reference evidence="3 4" key="1">
    <citation type="submission" date="2019-02" db="EMBL/GenBank/DDBJ databases">
        <title>Deep-cultivation of Planctomycetes and their phenomic and genomic characterization uncovers novel biology.</title>
        <authorList>
            <person name="Wiegand S."/>
            <person name="Jogler M."/>
            <person name="Boedeker C."/>
            <person name="Pinto D."/>
            <person name="Vollmers J."/>
            <person name="Rivas-Marin E."/>
            <person name="Kohn T."/>
            <person name="Peeters S.H."/>
            <person name="Heuer A."/>
            <person name="Rast P."/>
            <person name="Oberbeckmann S."/>
            <person name="Bunk B."/>
            <person name="Jeske O."/>
            <person name="Meyerdierks A."/>
            <person name="Storesund J.E."/>
            <person name="Kallscheuer N."/>
            <person name="Luecker S."/>
            <person name="Lage O.M."/>
            <person name="Pohl T."/>
            <person name="Merkel B.J."/>
            <person name="Hornburger P."/>
            <person name="Mueller R.-W."/>
            <person name="Bruemmer F."/>
            <person name="Labrenz M."/>
            <person name="Spormann A.M."/>
            <person name="Op Den Camp H."/>
            <person name="Overmann J."/>
            <person name="Amann R."/>
            <person name="Jetten M.S.M."/>
            <person name="Mascher T."/>
            <person name="Medema M.H."/>
            <person name="Devos D.P."/>
            <person name="Kaster A.-K."/>
            <person name="Ovreas L."/>
            <person name="Rohde M."/>
            <person name="Galperin M.Y."/>
            <person name="Jogler C."/>
        </authorList>
    </citation>
    <scope>NUCLEOTIDE SEQUENCE [LARGE SCALE GENOMIC DNA]</scope>
    <source>
        <strain evidence="3 4">Q31b</strain>
    </source>
</reference>
<dbReference type="InterPro" id="IPR051532">
    <property type="entry name" value="Ester_Hydrolysis_Enzymes"/>
</dbReference>